<dbReference type="NCBIfam" id="TIGR04354">
    <property type="entry name" value="amphi-Trp"/>
    <property type="match status" value="1"/>
</dbReference>
<evidence type="ECO:0000313" key="4">
    <source>
        <dbReference type="Proteomes" id="UP001601627"/>
    </source>
</evidence>
<accession>A0ABW6QB63</accession>
<dbReference type="InterPro" id="IPR027598">
    <property type="entry name" value="Amphi-Trp_dom"/>
</dbReference>
<proteinExistence type="predicted"/>
<feature type="compositionally biased region" description="Low complexity" evidence="1">
    <location>
        <begin position="73"/>
        <end position="85"/>
    </location>
</feature>
<protein>
    <submittedName>
        <fullName evidence="3">Amphi-Trp domain-containing protein</fullName>
    </submittedName>
</protein>
<reference evidence="3 4" key="1">
    <citation type="submission" date="2024-09" db="EMBL/GenBank/DDBJ databases">
        <title>The Natural Products Discovery Center: Release of the First 8490 Sequenced Strains for Exploring Actinobacteria Biosynthetic Diversity.</title>
        <authorList>
            <person name="Kalkreuter E."/>
            <person name="Kautsar S.A."/>
            <person name="Yang D."/>
            <person name="Bader C.D."/>
            <person name="Teijaro C.N."/>
            <person name="Fluegel L."/>
            <person name="Davis C.M."/>
            <person name="Simpson J.R."/>
            <person name="Lauterbach L."/>
            <person name="Steele A.D."/>
            <person name="Gui C."/>
            <person name="Meng S."/>
            <person name="Li G."/>
            <person name="Viehrig K."/>
            <person name="Ye F."/>
            <person name="Su P."/>
            <person name="Kiefer A.F."/>
            <person name="Nichols A."/>
            <person name="Cepeda A.J."/>
            <person name="Yan W."/>
            <person name="Fan B."/>
            <person name="Jiang Y."/>
            <person name="Adhikari A."/>
            <person name="Zheng C.-J."/>
            <person name="Schuster L."/>
            <person name="Cowan T.M."/>
            <person name="Smanski M.J."/>
            <person name="Chevrette M.G."/>
            <person name="De Carvalho L.P.S."/>
            <person name="Shen B."/>
        </authorList>
    </citation>
    <scope>NUCLEOTIDE SEQUENCE [LARGE SCALE GENOMIC DNA]</scope>
    <source>
        <strain evidence="3 4">NPDC058328</strain>
    </source>
</reference>
<name>A0ABW6QB63_9ACTN</name>
<comment type="caution">
    <text evidence="3">The sequence shown here is derived from an EMBL/GenBank/DDBJ whole genome shotgun (WGS) entry which is preliminary data.</text>
</comment>
<gene>
    <name evidence="3" type="ORF">ACFVZC_23705</name>
</gene>
<evidence type="ECO:0000256" key="1">
    <source>
        <dbReference type="SAM" id="MobiDB-lite"/>
    </source>
</evidence>
<feature type="domain" description="Amphi-Trp" evidence="2">
    <location>
        <begin position="4"/>
        <end position="77"/>
    </location>
</feature>
<evidence type="ECO:0000313" key="3">
    <source>
        <dbReference type="EMBL" id="MFF1276377.1"/>
    </source>
</evidence>
<organism evidence="3 4">
    <name type="scientific">Streptomyces marokkonensis</name>
    <dbReference type="NCBI Taxonomy" id="324855"/>
    <lineage>
        <taxon>Bacteria</taxon>
        <taxon>Bacillati</taxon>
        <taxon>Actinomycetota</taxon>
        <taxon>Actinomycetes</taxon>
        <taxon>Kitasatosporales</taxon>
        <taxon>Streptomycetaceae</taxon>
        <taxon>Streptomyces</taxon>
    </lineage>
</organism>
<dbReference type="Proteomes" id="UP001601627">
    <property type="component" value="Unassembled WGS sequence"/>
</dbReference>
<sequence>MRDLKFEQKRSLSRREAADQLTALAAALREGADAELELGPGTLSLRVPDDLRSEIEVEIGDGEIELEIELKWPTATPRTEPPRTAADTDEATPRKSMPAAPGQGPSR</sequence>
<keyword evidence="4" id="KW-1185">Reference proteome</keyword>
<feature type="region of interest" description="Disordered" evidence="1">
    <location>
        <begin position="70"/>
        <end position="107"/>
    </location>
</feature>
<dbReference type="EMBL" id="JBHVZQ010000022">
    <property type="protein sequence ID" value="MFF1276377.1"/>
    <property type="molecule type" value="Genomic_DNA"/>
</dbReference>
<dbReference type="Pfam" id="PF20068">
    <property type="entry name" value="Amphi-Trp"/>
    <property type="match status" value="1"/>
</dbReference>
<evidence type="ECO:0000259" key="2">
    <source>
        <dbReference type="Pfam" id="PF20068"/>
    </source>
</evidence>
<dbReference type="RefSeq" id="WP_388237532.1">
    <property type="nucleotide sequence ID" value="NZ_JBHVZQ010000022.1"/>
</dbReference>